<dbReference type="AlphaFoldDB" id="A0AA38RMS9"/>
<comment type="caution">
    <text evidence="5">The sequence shown here is derived from an EMBL/GenBank/DDBJ whole genome shotgun (WGS) entry which is preliminary data.</text>
</comment>
<dbReference type="Proteomes" id="UP001174691">
    <property type="component" value="Unassembled WGS sequence"/>
</dbReference>
<keyword evidence="3" id="KW-1133">Transmembrane helix</keyword>
<dbReference type="PROSITE" id="PS00463">
    <property type="entry name" value="ZN2_CY6_FUNGAL_1"/>
    <property type="match status" value="1"/>
</dbReference>
<dbReference type="EMBL" id="JANBVN010000067">
    <property type="protein sequence ID" value="KAJ9151000.1"/>
    <property type="molecule type" value="Genomic_DNA"/>
</dbReference>
<sequence length="430" mass="47304">MELLRVVESSSSATESSANPANGEMIRGMKKRPIPRKGHLKSRNGCFNCKRRKVKCQETLPECNHCTRIGLRCVYPPEKPRPAGFPTSSPPAALSVPPPTETFTMEDMRFFQHFLLQAYPPLPIHGGGIWRDVAQISHGFDYLVHSMLGLAASSLDLHHSVGGHTGGAGTRCCYAPAALSHRVAAIRLLNASLSRPCSCPEEGTARYAAVMALAFQSSYMADGMLEFVAMTRGCHVVARTAMGDGAFEGGPFGVFSREGHVDACRRLGPRRPPAWEGREEEGDGEVVLSGEAAEGLLSGLRGLAAQSGGGRRSKLEDEVVGKIERVIALARWDCIEAFDEVTLVYALLGETDQEEFLAFTDQANYPAQILLVYFFLLEYLVAYHAMGFIRSSFAYRSATTKLWVYNLAAKLPKEYERYMIWPVKFAESLR</sequence>
<accession>A0AA38RMS9</accession>
<feature type="transmembrane region" description="Helical" evidence="3">
    <location>
        <begin position="370"/>
        <end position="389"/>
    </location>
</feature>
<feature type="compositionally biased region" description="Low complexity" evidence="2">
    <location>
        <begin position="8"/>
        <end position="18"/>
    </location>
</feature>
<evidence type="ECO:0000256" key="1">
    <source>
        <dbReference type="ARBA" id="ARBA00023242"/>
    </source>
</evidence>
<evidence type="ECO:0000259" key="4">
    <source>
        <dbReference type="PROSITE" id="PS50048"/>
    </source>
</evidence>
<dbReference type="Pfam" id="PF00172">
    <property type="entry name" value="Zn_clus"/>
    <property type="match status" value="1"/>
</dbReference>
<dbReference type="SMART" id="SM00066">
    <property type="entry name" value="GAL4"/>
    <property type="match status" value="1"/>
</dbReference>
<protein>
    <submittedName>
        <fullName evidence="5">Sterol uptake control protein 2</fullName>
    </submittedName>
</protein>
<evidence type="ECO:0000256" key="3">
    <source>
        <dbReference type="SAM" id="Phobius"/>
    </source>
</evidence>
<evidence type="ECO:0000256" key="2">
    <source>
        <dbReference type="SAM" id="MobiDB-lite"/>
    </source>
</evidence>
<keyword evidence="1" id="KW-0539">Nucleus</keyword>
<organism evidence="5 6">
    <name type="scientific">Coniochaeta hoffmannii</name>
    <dbReference type="NCBI Taxonomy" id="91930"/>
    <lineage>
        <taxon>Eukaryota</taxon>
        <taxon>Fungi</taxon>
        <taxon>Dikarya</taxon>
        <taxon>Ascomycota</taxon>
        <taxon>Pezizomycotina</taxon>
        <taxon>Sordariomycetes</taxon>
        <taxon>Sordariomycetidae</taxon>
        <taxon>Coniochaetales</taxon>
        <taxon>Coniochaetaceae</taxon>
        <taxon>Coniochaeta</taxon>
    </lineage>
</organism>
<dbReference type="PROSITE" id="PS50048">
    <property type="entry name" value="ZN2_CY6_FUNGAL_2"/>
    <property type="match status" value="1"/>
</dbReference>
<name>A0AA38RMS9_9PEZI</name>
<dbReference type="InterPro" id="IPR001138">
    <property type="entry name" value="Zn2Cys6_DnaBD"/>
</dbReference>
<dbReference type="GO" id="GO:0000981">
    <property type="term" value="F:DNA-binding transcription factor activity, RNA polymerase II-specific"/>
    <property type="evidence" value="ECO:0007669"/>
    <property type="project" value="InterPro"/>
</dbReference>
<dbReference type="CDD" id="cd00067">
    <property type="entry name" value="GAL4"/>
    <property type="match status" value="1"/>
</dbReference>
<keyword evidence="3" id="KW-0472">Membrane</keyword>
<dbReference type="InterPro" id="IPR052400">
    <property type="entry name" value="Zn2-C6_fungal_TF"/>
</dbReference>
<feature type="domain" description="Zn(2)-C6 fungal-type" evidence="4">
    <location>
        <begin position="45"/>
        <end position="75"/>
    </location>
</feature>
<dbReference type="SUPFAM" id="SSF57701">
    <property type="entry name" value="Zn2/Cys6 DNA-binding domain"/>
    <property type="match status" value="1"/>
</dbReference>
<keyword evidence="3" id="KW-0812">Transmembrane</keyword>
<dbReference type="PANTHER" id="PTHR47657:SF7">
    <property type="entry name" value="STEROL REGULATORY ELEMENT-BINDING PROTEIN ECM22"/>
    <property type="match status" value="1"/>
</dbReference>
<evidence type="ECO:0000313" key="5">
    <source>
        <dbReference type="EMBL" id="KAJ9151000.1"/>
    </source>
</evidence>
<dbReference type="PANTHER" id="PTHR47657">
    <property type="entry name" value="STEROL REGULATORY ELEMENT-BINDING PROTEIN ECM22"/>
    <property type="match status" value="1"/>
</dbReference>
<evidence type="ECO:0000313" key="6">
    <source>
        <dbReference type="Proteomes" id="UP001174691"/>
    </source>
</evidence>
<reference evidence="5" key="1">
    <citation type="submission" date="2022-07" db="EMBL/GenBank/DDBJ databases">
        <title>Fungi with potential for degradation of polypropylene.</title>
        <authorList>
            <person name="Gostincar C."/>
        </authorList>
    </citation>
    <scope>NUCLEOTIDE SEQUENCE</scope>
    <source>
        <strain evidence="5">EXF-13287</strain>
    </source>
</reference>
<feature type="region of interest" description="Disordered" evidence="2">
    <location>
        <begin position="1"/>
        <end position="25"/>
    </location>
</feature>
<dbReference type="InterPro" id="IPR036864">
    <property type="entry name" value="Zn2-C6_fun-type_DNA-bd_sf"/>
</dbReference>
<proteinExistence type="predicted"/>
<keyword evidence="6" id="KW-1185">Reference proteome</keyword>
<dbReference type="GO" id="GO:0008270">
    <property type="term" value="F:zinc ion binding"/>
    <property type="evidence" value="ECO:0007669"/>
    <property type="project" value="InterPro"/>
</dbReference>
<dbReference type="Gene3D" id="4.10.240.10">
    <property type="entry name" value="Zn(2)-C6 fungal-type DNA-binding domain"/>
    <property type="match status" value="1"/>
</dbReference>
<gene>
    <name evidence="5" type="ORF">NKR19_g5073</name>
</gene>